<feature type="region of interest" description="Disordered" evidence="2">
    <location>
        <begin position="107"/>
        <end position="128"/>
    </location>
</feature>
<keyword evidence="1" id="KW-0378">Hydrolase</keyword>
<evidence type="ECO:0000256" key="1">
    <source>
        <dbReference type="ARBA" id="ARBA00022801"/>
    </source>
</evidence>
<dbReference type="GO" id="GO:0006046">
    <property type="term" value="P:N-acetylglucosamine catabolic process"/>
    <property type="evidence" value="ECO:0007669"/>
    <property type="project" value="TreeGrafter"/>
</dbReference>
<organism evidence="5 6">
    <name type="scientific">Hortaea werneckii</name>
    <name type="common">Black yeast</name>
    <name type="synonym">Cladosporium werneckii</name>
    <dbReference type="NCBI Taxonomy" id="91943"/>
    <lineage>
        <taxon>Eukaryota</taxon>
        <taxon>Fungi</taxon>
        <taxon>Dikarya</taxon>
        <taxon>Ascomycota</taxon>
        <taxon>Pezizomycotina</taxon>
        <taxon>Dothideomycetes</taxon>
        <taxon>Dothideomycetidae</taxon>
        <taxon>Mycosphaerellales</taxon>
        <taxon>Teratosphaeriaceae</taxon>
        <taxon>Hortaea</taxon>
    </lineage>
</organism>
<protein>
    <recommendedName>
        <fullName evidence="4">Amidohydrolase 3 domain-containing protein</fullName>
    </recommendedName>
</protein>
<dbReference type="InterPro" id="IPR032466">
    <property type="entry name" value="Metal_Hydrolase"/>
</dbReference>
<dbReference type="PANTHER" id="PTHR11113:SF14">
    <property type="entry name" value="N-ACETYLGLUCOSAMINE-6-PHOSPHATE DEACETYLASE"/>
    <property type="match status" value="1"/>
</dbReference>
<dbReference type="SUPFAM" id="SSF51556">
    <property type="entry name" value="Metallo-dependent hydrolases"/>
    <property type="match status" value="1"/>
</dbReference>
<dbReference type="VEuPathDB" id="FungiDB:BTJ68_03724"/>
<dbReference type="AlphaFoldDB" id="A0A3M7CMA4"/>
<dbReference type="InterPro" id="IPR013108">
    <property type="entry name" value="Amidohydro_3"/>
</dbReference>
<dbReference type="SUPFAM" id="SSF51338">
    <property type="entry name" value="Composite domain of metallo-dependent hydrolases"/>
    <property type="match status" value="1"/>
</dbReference>
<dbReference type="InterPro" id="IPR011059">
    <property type="entry name" value="Metal-dep_hydrolase_composite"/>
</dbReference>
<evidence type="ECO:0000259" key="4">
    <source>
        <dbReference type="Pfam" id="PF07969"/>
    </source>
</evidence>
<evidence type="ECO:0000256" key="2">
    <source>
        <dbReference type="SAM" id="MobiDB-lite"/>
    </source>
</evidence>
<feature type="transmembrane region" description="Helical" evidence="3">
    <location>
        <begin position="61"/>
        <end position="78"/>
    </location>
</feature>
<dbReference type="Pfam" id="PF07969">
    <property type="entry name" value="Amidohydro_3"/>
    <property type="match status" value="1"/>
</dbReference>
<dbReference type="GO" id="GO:0008448">
    <property type="term" value="F:N-acetylglucosamine-6-phosphate deacetylase activity"/>
    <property type="evidence" value="ECO:0007669"/>
    <property type="project" value="TreeGrafter"/>
</dbReference>
<dbReference type="Gene3D" id="3.20.20.140">
    <property type="entry name" value="Metal-dependent hydrolases"/>
    <property type="match status" value="2"/>
</dbReference>
<dbReference type="PANTHER" id="PTHR11113">
    <property type="entry name" value="N-ACETYLGLUCOSAMINE-6-PHOSPHATE DEACETYLASE"/>
    <property type="match status" value="1"/>
</dbReference>
<keyword evidence="3" id="KW-0472">Membrane</keyword>
<reference evidence="5 6" key="1">
    <citation type="journal article" date="2018" name="BMC Genomics">
        <title>Genomic evidence for intraspecific hybridization in a clonal and extremely halotolerant yeast.</title>
        <authorList>
            <person name="Gostincar C."/>
            <person name="Stajich J.E."/>
            <person name="Zupancic J."/>
            <person name="Zalar P."/>
            <person name="Gunde-Cimerman N."/>
        </authorList>
    </citation>
    <scope>NUCLEOTIDE SEQUENCE [LARGE SCALE GENOMIC DNA]</scope>
    <source>
        <strain evidence="5 6">EXF-10513</strain>
    </source>
</reference>
<name>A0A3M7CMA4_HORWE</name>
<keyword evidence="3" id="KW-1133">Transmembrane helix</keyword>
<sequence>REIRSACALFISINTLSLFVYVSGLGNPKTINIMEKDDLPRYSTSDEYAALRRRRQWRKRILRLAILVAFGFVLFQWSSDTNDPKSTSDQGLLSKERLNADYATCSKLRHTPQDPSGPREANTRWQRTQKPVLIRNATVWTGEAVASSPSQDASADETPTWIHADVYLEKGLIQRVEPGISPSSLAADYETWDAKGRLLTAGIVDMHSHAGVDTLPELVGSSDDNELSSDTTPYVRSLDAFNPLDHQLEVIKSGGVTTSLILPGSGNNIGGEAYVIKHAVGPSNRRPEISAEDMLADPDQNWRYMKCACGENAKRLYGEVGRDYGPFSRMGEAYYFRHAFEQAANLIRAQDDWCDAADRFGAENMPEYLPAPLEWETLAAALRGQVMVNTHCYTIPDLEAFVRHTNEFNFSVRAFHHAHQTYLVPEILKRAYGDRPPAAALFADNMYYKAEAYIGSEQAGKILYENGITPVYVSDNPVLNAQHVLFEAAKAFKNGLPYHVALAGVTSASAELLGLGERIGKVKPGFDADVVVWDSDPLSVGAAPVQVWVDGTPQFEKPVELKKPDAGPMEAQIHYNDTLETVLTTGDIVLRGVSSLVLPELRKQLSSTTSKTDAVLIRNSQIICVGNCEDKIAAADANPLTIHLRNGHIRTPLTAVGSFLGLVEIAAEEDTQDGSNDDSTFSAALDGLSLQGKSLAAAYSHGVTRAISAPASSGEGRKGVSVGFRTGAKHSLEEGAVWEDEVAVHYTLTLGAKSEKTPSLSSAVDALRRKLLKAVKALEKDDEGLMSLEDAKLKQVVKGEMPLVLDVHSADTIASLLRMKIDIESAMRRESDLAERTPRLILSGGAESHLLAEEIATANVSVILAPLLPYSETWEQRRSLTGAPLTNGTTVDVLHAAGVQVAISTKEDWETRDLGLMAGIAHANSDGKISEDEAWSMVSSNIYAMLGLDSRGLGSGGGGAAVEDTEFVVYDGNPLEIDSRVRAVADGRGEVTVWT</sequence>
<accession>A0A3M7CMA4</accession>
<gene>
    <name evidence="5" type="ORF">D0864_14149</name>
</gene>
<evidence type="ECO:0000313" key="6">
    <source>
        <dbReference type="Proteomes" id="UP000269539"/>
    </source>
</evidence>
<keyword evidence="3" id="KW-0812">Transmembrane</keyword>
<proteinExistence type="predicted"/>
<feature type="non-terminal residue" evidence="5">
    <location>
        <position position="1"/>
    </location>
</feature>
<evidence type="ECO:0000313" key="5">
    <source>
        <dbReference type="EMBL" id="RMY53159.1"/>
    </source>
</evidence>
<dbReference type="Proteomes" id="UP000269539">
    <property type="component" value="Unassembled WGS sequence"/>
</dbReference>
<evidence type="ECO:0000256" key="3">
    <source>
        <dbReference type="SAM" id="Phobius"/>
    </source>
</evidence>
<feature type="transmembrane region" description="Helical" evidence="3">
    <location>
        <begin position="6"/>
        <end position="26"/>
    </location>
</feature>
<feature type="domain" description="Amidohydrolase 3" evidence="4">
    <location>
        <begin position="494"/>
        <end position="552"/>
    </location>
</feature>
<dbReference type="EMBL" id="QWIO01002610">
    <property type="protein sequence ID" value="RMY53159.1"/>
    <property type="molecule type" value="Genomic_DNA"/>
</dbReference>
<comment type="caution">
    <text evidence="5">The sequence shown here is derived from an EMBL/GenBank/DDBJ whole genome shotgun (WGS) entry which is preliminary data.</text>
</comment>